<proteinExistence type="predicted"/>
<dbReference type="Proteomes" id="UP000188318">
    <property type="component" value="Unassembled WGS sequence"/>
</dbReference>
<accession>A0A1R3RVD9</accession>
<gene>
    <name evidence="1" type="ORF">ASPCADRAFT_205658</name>
</gene>
<keyword evidence="2" id="KW-1185">Reference proteome</keyword>
<evidence type="ECO:0000313" key="1">
    <source>
        <dbReference type="EMBL" id="OOF98422.1"/>
    </source>
</evidence>
<name>A0A1R3RVD9_ASPC5</name>
<dbReference type="VEuPathDB" id="FungiDB:ASPCADRAFT_205658"/>
<protein>
    <submittedName>
        <fullName evidence="1">Uncharacterized protein</fullName>
    </submittedName>
</protein>
<organism evidence="1 2">
    <name type="scientific">Aspergillus carbonarius (strain ITEM 5010)</name>
    <dbReference type="NCBI Taxonomy" id="602072"/>
    <lineage>
        <taxon>Eukaryota</taxon>
        <taxon>Fungi</taxon>
        <taxon>Dikarya</taxon>
        <taxon>Ascomycota</taxon>
        <taxon>Pezizomycotina</taxon>
        <taxon>Eurotiomycetes</taxon>
        <taxon>Eurotiomycetidae</taxon>
        <taxon>Eurotiales</taxon>
        <taxon>Aspergillaceae</taxon>
        <taxon>Aspergillus</taxon>
        <taxon>Aspergillus subgen. Circumdati</taxon>
    </lineage>
</organism>
<sequence>MFNQLPSRHWEEITFTAPSMVACCGEIHWKSEPDDVTGGSFDCIKGARMPDNRESIFETM</sequence>
<dbReference type="EMBL" id="KV907496">
    <property type="protein sequence ID" value="OOF98422.1"/>
    <property type="molecule type" value="Genomic_DNA"/>
</dbReference>
<reference evidence="2" key="1">
    <citation type="journal article" date="2017" name="Genome Biol.">
        <title>Comparative genomics reveals high biological diversity and specific adaptations in the industrially and medically important fungal genus Aspergillus.</title>
        <authorList>
            <person name="de Vries R.P."/>
            <person name="Riley R."/>
            <person name="Wiebenga A."/>
            <person name="Aguilar-Osorio G."/>
            <person name="Amillis S."/>
            <person name="Uchima C.A."/>
            <person name="Anderluh G."/>
            <person name="Asadollahi M."/>
            <person name="Askin M."/>
            <person name="Barry K."/>
            <person name="Battaglia E."/>
            <person name="Bayram O."/>
            <person name="Benocci T."/>
            <person name="Braus-Stromeyer S.A."/>
            <person name="Caldana C."/>
            <person name="Canovas D."/>
            <person name="Cerqueira G.C."/>
            <person name="Chen F."/>
            <person name="Chen W."/>
            <person name="Choi C."/>
            <person name="Clum A."/>
            <person name="Dos Santos R.A."/>
            <person name="Damasio A.R."/>
            <person name="Diallinas G."/>
            <person name="Emri T."/>
            <person name="Fekete E."/>
            <person name="Flipphi M."/>
            <person name="Freyberg S."/>
            <person name="Gallo A."/>
            <person name="Gournas C."/>
            <person name="Habgood R."/>
            <person name="Hainaut M."/>
            <person name="Harispe M.L."/>
            <person name="Henrissat B."/>
            <person name="Hilden K.S."/>
            <person name="Hope R."/>
            <person name="Hossain A."/>
            <person name="Karabika E."/>
            <person name="Karaffa L."/>
            <person name="Karanyi Z."/>
            <person name="Krasevec N."/>
            <person name="Kuo A."/>
            <person name="Kusch H."/>
            <person name="LaButti K."/>
            <person name="Lagendijk E.L."/>
            <person name="Lapidus A."/>
            <person name="Levasseur A."/>
            <person name="Lindquist E."/>
            <person name="Lipzen A."/>
            <person name="Logrieco A.F."/>
            <person name="MacCabe A."/>
            <person name="Maekelae M.R."/>
            <person name="Malavazi I."/>
            <person name="Melin P."/>
            <person name="Meyer V."/>
            <person name="Mielnichuk N."/>
            <person name="Miskei M."/>
            <person name="Molnar A.P."/>
            <person name="Mule G."/>
            <person name="Ngan C.Y."/>
            <person name="Orejas M."/>
            <person name="Orosz E."/>
            <person name="Ouedraogo J.P."/>
            <person name="Overkamp K.M."/>
            <person name="Park H.-S."/>
            <person name="Perrone G."/>
            <person name="Piumi F."/>
            <person name="Punt P.J."/>
            <person name="Ram A.F."/>
            <person name="Ramon A."/>
            <person name="Rauscher S."/>
            <person name="Record E."/>
            <person name="Riano-Pachon D.M."/>
            <person name="Robert V."/>
            <person name="Roehrig J."/>
            <person name="Ruller R."/>
            <person name="Salamov A."/>
            <person name="Salih N.S."/>
            <person name="Samson R.A."/>
            <person name="Sandor E."/>
            <person name="Sanguinetti M."/>
            <person name="Schuetze T."/>
            <person name="Sepcic K."/>
            <person name="Shelest E."/>
            <person name="Sherlock G."/>
            <person name="Sophianopoulou V."/>
            <person name="Squina F.M."/>
            <person name="Sun H."/>
            <person name="Susca A."/>
            <person name="Todd R.B."/>
            <person name="Tsang A."/>
            <person name="Unkles S.E."/>
            <person name="van de Wiele N."/>
            <person name="van Rossen-Uffink D."/>
            <person name="Oliveira J.V."/>
            <person name="Vesth T.C."/>
            <person name="Visser J."/>
            <person name="Yu J.-H."/>
            <person name="Zhou M."/>
            <person name="Andersen M.R."/>
            <person name="Archer D.B."/>
            <person name="Baker S.E."/>
            <person name="Benoit I."/>
            <person name="Brakhage A.A."/>
            <person name="Braus G.H."/>
            <person name="Fischer R."/>
            <person name="Frisvad J.C."/>
            <person name="Goldman G.H."/>
            <person name="Houbraken J."/>
            <person name="Oakley B."/>
            <person name="Pocsi I."/>
            <person name="Scazzocchio C."/>
            <person name="Seiboth B."/>
            <person name="vanKuyk P.A."/>
            <person name="Wortman J."/>
            <person name="Dyer P.S."/>
            <person name="Grigoriev I.V."/>
        </authorList>
    </citation>
    <scope>NUCLEOTIDE SEQUENCE [LARGE SCALE GENOMIC DNA]</scope>
    <source>
        <strain evidence="2">ITEM 5010</strain>
    </source>
</reference>
<dbReference type="AlphaFoldDB" id="A0A1R3RVD9"/>
<evidence type="ECO:0000313" key="2">
    <source>
        <dbReference type="Proteomes" id="UP000188318"/>
    </source>
</evidence>